<proteinExistence type="predicted"/>
<evidence type="ECO:0000313" key="2">
    <source>
        <dbReference type="Proteomes" id="UP000265520"/>
    </source>
</evidence>
<evidence type="ECO:0000313" key="1">
    <source>
        <dbReference type="EMBL" id="MCI06701.1"/>
    </source>
</evidence>
<dbReference type="PANTHER" id="PTHR10663:SF345">
    <property type="entry name" value="PATTERN FORMATION PROTEIN GNOM PROTEIN"/>
    <property type="match status" value="1"/>
</dbReference>
<dbReference type="EMBL" id="LXQA010062743">
    <property type="protein sequence ID" value="MCI06701.1"/>
    <property type="molecule type" value="Genomic_DNA"/>
</dbReference>
<dbReference type="SUPFAM" id="SSF48371">
    <property type="entry name" value="ARM repeat"/>
    <property type="match status" value="1"/>
</dbReference>
<organism evidence="1 2">
    <name type="scientific">Trifolium medium</name>
    <dbReference type="NCBI Taxonomy" id="97028"/>
    <lineage>
        <taxon>Eukaryota</taxon>
        <taxon>Viridiplantae</taxon>
        <taxon>Streptophyta</taxon>
        <taxon>Embryophyta</taxon>
        <taxon>Tracheophyta</taxon>
        <taxon>Spermatophyta</taxon>
        <taxon>Magnoliopsida</taxon>
        <taxon>eudicotyledons</taxon>
        <taxon>Gunneridae</taxon>
        <taxon>Pentapetalae</taxon>
        <taxon>rosids</taxon>
        <taxon>fabids</taxon>
        <taxon>Fabales</taxon>
        <taxon>Fabaceae</taxon>
        <taxon>Papilionoideae</taxon>
        <taxon>50 kb inversion clade</taxon>
        <taxon>NPAAA clade</taxon>
        <taxon>Hologalegina</taxon>
        <taxon>IRL clade</taxon>
        <taxon>Trifolieae</taxon>
        <taxon>Trifolium</taxon>
    </lineage>
</organism>
<sequence length="289" mass="32571">AGVKPKKGSEDEDTSVFCLELLVAITLNNRDRIELLWPDVYEHISNIVQSTVMPCAQVEKAVFGLLRICHRLLPYKENITDELLKSLQLVLKLDARVADTYYEQITQEVSNLVKANASHIRSQLGWRTITSLLSITARHLESSEAGFDALYFIMSDGAHILPANFVLCVDAAKQFAESRVGQVERSVVALDLLAGSVNCLEKWTNDAKQVMEEEEVAKMLQDIGDMWLRLVQGLKKLCLDQREEVRNHALLLLQNCLTGSVGIHIPHDLWLQCFDQVIFTVLDDLLEIS</sequence>
<protein>
    <submittedName>
        <fullName evidence="1">ARF guanine-nucleotide exchange factor GNOM-like</fullName>
    </submittedName>
</protein>
<feature type="non-terminal residue" evidence="1">
    <location>
        <position position="1"/>
    </location>
</feature>
<comment type="caution">
    <text evidence="1">The sequence shown here is derived from an EMBL/GenBank/DDBJ whole genome shotgun (WGS) entry which is preliminary data.</text>
</comment>
<dbReference type="AlphaFoldDB" id="A0A392P3R3"/>
<name>A0A392P3R3_9FABA</name>
<dbReference type="PANTHER" id="PTHR10663">
    <property type="entry name" value="GUANYL-NUCLEOTIDE EXCHANGE FACTOR"/>
    <property type="match status" value="1"/>
</dbReference>
<feature type="non-terminal residue" evidence="1">
    <location>
        <position position="289"/>
    </location>
</feature>
<accession>A0A392P3R3</accession>
<reference evidence="1 2" key="1">
    <citation type="journal article" date="2018" name="Front. Plant Sci.">
        <title>Red Clover (Trifolium pratense) and Zigzag Clover (T. medium) - A Picture of Genomic Similarities and Differences.</title>
        <authorList>
            <person name="Dluhosova J."/>
            <person name="Istvanek J."/>
            <person name="Nedelnik J."/>
            <person name="Repkova J."/>
        </authorList>
    </citation>
    <scope>NUCLEOTIDE SEQUENCE [LARGE SCALE GENOMIC DNA]</scope>
    <source>
        <strain evidence="2">cv. 10/8</strain>
        <tissue evidence="1">Leaf</tissue>
    </source>
</reference>
<dbReference type="InterPro" id="IPR016024">
    <property type="entry name" value="ARM-type_fold"/>
</dbReference>
<keyword evidence="2" id="KW-1185">Reference proteome</keyword>
<dbReference type="Proteomes" id="UP000265520">
    <property type="component" value="Unassembled WGS sequence"/>
</dbReference>